<name>A0ABV5MVF7_9ACTN</name>
<evidence type="ECO:0000256" key="1">
    <source>
        <dbReference type="SAM" id="MobiDB-lite"/>
    </source>
</evidence>
<sequence>MDWISPVSGLVGALVGAAATYVGTHQAQAKALADARQARLEAKQDTAVATLADTFGKLQRHVRDVPDARKHGLDAEESAAFTAARETWDQELEDLTAPARVAVGVLRDEALRARLYQTLDLLDAWQSGLEYAYRGGARSRAWVLRGVLSHAVECVGAWQREEPLPEPNYAYNEAVESLALKREEHEAIAQAEAEYRREQRAQLASGATDPTPPAAE</sequence>
<dbReference type="EMBL" id="JBHMCY010000006">
    <property type="protein sequence ID" value="MFB9462010.1"/>
    <property type="molecule type" value="Genomic_DNA"/>
</dbReference>
<evidence type="ECO:0008006" key="4">
    <source>
        <dbReference type="Google" id="ProtNLM"/>
    </source>
</evidence>
<keyword evidence="3" id="KW-1185">Reference proteome</keyword>
<feature type="region of interest" description="Disordered" evidence="1">
    <location>
        <begin position="197"/>
        <end position="216"/>
    </location>
</feature>
<comment type="caution">
    <text evidence="2">The sequence shown here is derived from an EMBL/GenBank/DDBJ whole genome shotgun (WGS) entry which is preliminary data.</text>
</comment>
<organism evidence="2 3">
    <name type="scientific">Streptomyces cinereospinus</name>
    <dbReference type="NCBI Taxonomy" id="285561"/>
    <lineage>
        <taxon>Bacteria</taxon>
        <taxon>Bacillati</taxon>
        <taxon>Actinomycetota</taxon>
        <taxon>Actinomycetes</taxon>
        <taxon>Kitasatosporales</taxon>
        <taxon>Streptomycetaceae</taxon>
        <taxon>Streptomyces</taxon>
    </lineage>
</organism>
<proteinExistence type="predicted"/>
<evidence type="ECO:0000313" key="2">
    <source>
        <dbReference type="EMBL" id="MFB9462010.1"/>
    </source>
</evidence>
<accession>A0ABV5MVF7</accession>
<reference evidence="2 3" key="1">
    <citation type="submission" date="2024-09" db="EMBL/GenBank/DDBJ databases">
        <authorList>
            <person name="Sun Q."/>
            <person name="Mori K."/>
        </authorList>
    </citation>
    <scope>NUCLEOTIDE SEQUENCE [LARGE SCALE GENOMIC DNA]</scope>
    <source>
        <strain evidence="2 3">JCM 6917</strain>
    </source>
</reference>
<gene>
    <name evidence="2" type="ORF">ACFF45_04530</name>
</gene>
<dbReference type="RefSeq" id="WP_381342158.1">
    <property type="nucleotide sequence ID" value="NZ_JBHMCY010000006.1"/>
</dbReference>
<protein>
    <recommendedName>
        <fullName evidence="4">Secreted protein</fullName>
    </recommendedName>
</protein>
<evidence type="ECO:0000313" key="3">
    <source>
        <dbReference type="Proteomes" id="UP001589709"/>
    </source>
</evidence>
<dbReference type="Proteomes" id="UP001589709">
    <property type="component" value="Unassembled WGS sequence"/>
</dbReference>